<dbReference type="STRING" id="1058.SAMN05421783_113163"/>
<evidence type="ECO:0000313" key="2">
    <source>
        <dbReference type="Proteomes" id="UP000198816"/>
    </source>
</evidence>
<accession>A0A1H2YT71</accession>
<gene>
    <name evidence="1" type="ORF">SAMN05421783_113163</name>
</gene>
<sequence length="130" mass="14785">MRPSTCCTVRRRLSDFEPALILAFLYDLEQQRHNCVRSRNLRLMALRAFLKFAARRDITALHILKQALGVPSKRSERPMLGFLSHEEMLAVIGEPGSMPRRYSCCAPAVRYCQHSRSNLHTEAPTSTKGA</sequence>
<name>A0A1H2YT71_THIRO</name>
<evidence type="ECO:0000313" key="1">
    <source>
        <dbReference type="EMBL" id="SDX07958.1"/>
    </source>
</evidence>
<protein>
    <recommendedName>
        <fullName evidence="3">Phage integrase, N-terminal SAM-like domain</fullName>
    </recommendedName>
</protein>
<proteinExistence type="predicted"/>
<keyword evidence="2" id="KW-1185">Reference proteome</keyword>
<reference evidence="2" key="1">
    <citation type="submission" date="2016-10" db="EMBL/GenBank/DDBJ databases">
        <authorList>
            <person name="Varghese N."/>
            <person name="Submissions S."/>
        </authorList>
    </citation>
    <scope>NUCLEOTIDE SEQUENCE [LARGE SCALE GENOMIC DNA]</scope>
    <source>
        <strain evidence="2">DSM 217</strain>
    </source>
</reference>
<dbReference type="Proteomes" id="UP000198816">
    <property type="component" value="Unassembled WGS sequence"/>
</dbReference>
<dbReference type="AlphaFoldDB" id="A0A1H2YT71"/>
<organism evidence="1 2">
    <name type="scientific">Thiocapsa roseopersicina</name>
    <dbReference type="NCBI Taxonomy" id="1058"/>
    <lineage>
        <taxon>Bacteria</taxon>
        <taxon>Pseudomonadati</taxon>
        <taxon>Pseudomonadota</taxon>
        <taxon>Gammaproteobacteria</taxon>
        <taxon>Chromatiales</taxon>
        <taxon>Chromatiaceae</taxon>
        <taxon>Thiocapsa</taxon>
    </lineage>
</organism>
<dbReference type="EMBL" id="FNNZ01000013">
    <property type="protein sequence ID" value="SDX07958.1"/>
    <property type="molecule type" value="Genomic_DNA"/>
</dbReference>
<evidence type="ECO:0008006" key="3">
    <source>
        <dbReference type="Google" id="ProtNLM"/>
    </source>
</evidence>